<dbReference type="SMART" id="SM00224">
    <property type="entry name" value="GGL"/>
    <property type="match status" value="1"/>
</dbReference>
<evidence type="ECO:0000259" key="10">
    <source>
        <dbReference type="PROSITE" id="PS50186"/>
    </source>
</evidence>
<dbReference type="InterPro" id="IPR044926">
    <property type="entry name" value="RGS_subdomain_2"/>
</dbReference>
<keyword evidence="5" id="KW-0963">Cytoplasm</keyword>
<dbReference type="GeneTree" id="ENSGT00940000157159"/>
<dbReference type="SUPFAM" id="SSF46785">
    <property type="entry name" value="Winged helix' DNA-binding domain"/>
    <property type="match status" value="1"/>
</dbReference>
<dbReference type="GO" id="GO:0005886">
    <property type="term" value="C:plasma membrane"/>
    <property type="evidence" value="ECO:0007669"/>
    <property type="project" value="UniProtKB-SubCell"/>
</dbReference>
<keyword evidence="4" id="KW-1003">Cell membrane</keyword>
<dbReference type="InterPro" id="IPR015898">
    <property type="entry name" value="G-protein_gamma-like_dom"/>
</dbReference>
<feature type="region of interest" description="Disordered" evidence="8">
    <location>
        <begin position="233"/>
        <end position="258"/>
    </location>
</feature>
<dbReference type="Ensembl" id="ENSPMRT00000007504.1">
    <property type="protein sequence ID" value="ENSPMRP00000007015.1"/>
    <property type="gene ID" value="ENSPMRG00000004573.1"/>
</dbReference>
<dbReference type="PANTHER" id="PTHR45746">
    <property type="entry name" value="LP21163P"/>
    <property type="match status" value="1"/>
</dbReference>
<dbReference type="PRINTS" id="PR01301">
    <property type="entry name" value="RGSPROTEIN"/>
</dbReference>
<accession>A0A670I5L4</accession>
<dbReference type="AlphaFoldDB" id="A0A670I5L4"/>
<dbReference type="CDD" id="cd08737">
    <property type="entry name" value="RGS_RGS6"/>
    <property type="match status" value="1"/>
</dbReference>
<dbReference type="InterPro" id="IPR040759">
    <property type="entry name" value="RGS_DHEX"/>
</dbReference>
<dbReference type="GO" id="GO:0007186">
    <property type="term" value="P:G protein-coupled receptor signaling pathway"/>
    <property type="evidence" value="ECO:0007669"/>
    <property type="project" value="InterPro"/>
</dbReference>
<dbReference type="PROSITE" id="PS50132">
    <property type="entry name" value="RGS"/>
    <property type="match status" value="1"/>
</dbReference>
<sequence length="484" mass="55905">MGGPELPRQQEPSLGLADVAQFYGWTSSIEDVITRMQDDKTGGVPIRTVKSFLSKIPSVVTGTDIVQWLMKNLNIEDPAEAIHMGSLIAAQGYIFPISDHVLTLKDDGTFYRFQAPYFWPSNCWEPENTDYAIYLCKRTMQNKARLELADYEAENLARLQRAFARKWEFIFMQAEAQVKIDRKKDKTERKILDSQERAFWDVHRPVPGCVNTTEMDIRKCRRMKNPQRVKKSVYGVTEDSQSQSPVHMPSQPARKTTKDDVRKQLYTHSFHLCIFSFLFSCYSLITYSDQYIDYDPFITPAEPSNPWINDDAVFWDLETSKEPSQHRVKRWGFSIDEVLKDPVGRDQFLRFLESEFSSENLRFWLAVQDLKKQPLQDVATRVEDIWQEFLAPGAQSAINLDSHSYEITSQNVKDPGRYTYEDAQEHIYKLMKSDSYARFLRSNAYQDLLLAKKKVSVGKDMLASLKGAHLQLHKGRTPGARAAC</sequence>
<name>A0A670I5L4_PODMU</name>
<dbReference type="FunFam" id="1.10.167.10:FF:000002">
    <property type="entry name" value="Regulator of G-protein signaling 6 isoform 9"/>
    <property type="match status" value="1"/>
</dbReference>
<dbReference type="Proteomes" id="UP000472272">
    <property type="component" value="Chromosome 1"/>
</dbReference>
<dbReference type="SUPFAM" id="SSF48670">
    <property type="entry name" value="Transducin (heterotrimeric G protein), gamma chain"/>
    <property type="match status" value="1"/>
</dbReference>
<reference evidence="11 12" key="1">
    <citation type="journal article" date="2019" name="Proc. Natl. Acad. Sci. U.S.A.">
        <title>Regulatory changes in pterin and carotenoid genes underlie balanced color polymorphisms in the wall lizard.</title>
        <authorList>
            <person name="Andrade P."/>
            <person name="Pinho C."/>
            <person name="Perez I de Lanuza G."/>
            <person name="Afonso S."/>
            <person name="Brejcha J."/>
            <person name="Rubin C.J."/>
            <person name="Wallerman O."/>
            <person name="Pereira P."/>
            <person name="Sabatino S.J."/>
            <person name="Bellati A."/>
            <person name="Pellitteri-Rosa D."/>
            <person name="Bosakova Z."/>
            <person name="Bunikis I."/>
            <person name="Carretero M.A."/>
            <person name="Feiner N."/>
            <person name="Marsik P."/>
            <person name="Pauperio F."/>
            <person name="Salvi D."/>
            <person name="Soler L."/>
            <person name="While G.M."/>
            <person name="Uller T."/>
            <person name="Font E."/>
            <person name="Andersson L."/>
            <person name="Carneiro M."/>
        </authorList>
    </citation>
    <scope>NUCLEOTIDE SEQUENCE</scope>
</reference>
<feature type="domain" description="RGS" evidence="9">
    <location>
        <begin position="334"/>
        <end position="449"/>
    </location>
</feature>
<dbReference type="Gene3D" id="1.10.1240.60">
    <property type="match status" value="1"/>
</dbReference>
<dbReference type="GO" id="GO:0005096">
    <property type="term" value="F:GTPase activator activity"/>
    <property type="evidence" value="ECO:0007669"/>
    <property type="project" value="Ensembl"/>
</dbReference>
<gene>
    <name evidence="11" type="primary">RGS6</name>
</gene>
<evidence type="ECO:0000313" key="11">
    <source>
        <dbReference type="Ensembl" id="ENSPMRP00000007015.1"/>
    </source>
</evidence>
<evidence type="ECO:0000256" key="3">
    <source>
        <dbReference type="ARBA" id="ARBA00004514"/>
    </source>
</evidence>
<dbReference type="InterPro" id="IPR036388">
    <property type="entry name" value="WH-like_DNA-bd_sf"/>
</dbReference>
<dbReference type="InterPro" id="IPR000591">
    <property type="entry name" value="DEP_dom"/>
</dbReference>
<evidence type="ECO:0000256" key="6">
    <source>
        <dbReference type="ARBA" id="ARBA00022700"/>
    </source>
</evidence>
<dbReference type="CDD" id="cd04450">
    <property type="entry name" value="DEP_RGS7-like"/>
    <property type="match status" value="1"/>
</dbReference>
<dbReference type="PANTHER" id="PTHR45746:SF2">
    <property type="entry name" value="REGULATOR OF G-PROTEIN SIGNALING 6"/>
    <property type="match status" value="1"/>
</dbReference>
<evidence type="ECO:0000256" key="4">
    <source>
        <dbReference type="ARBA" id="ARBA00022475"/>
    </source>
</evidence>
<dbReference type="GO" id="GO:0009968">
    <property type="term" value="P:negative regulation of signal transduction"/>
    <property type="evidence" value="ECO:0007669"/>
    <property type="project" value="UniProtKB-KW"/>
</dbReference>
<dbReference type="InterPro" id="IPR036390">
    <property type="entry name" value="WH_DNA-bd_sf"/>
</dbReference>
<dbReference type="GO" id="GO:0005829">
    <property type="term" value="C:cytosol"/>
    <property type="evidence" value="ECO:0007669"/>
    <property type="project" value="UniProtKB-SubCell"/>
</dbReference>
<dbReference type="InterPro" id="IPR047016">
    <property type="entry name" value="RGS6/7/9/11"/>
</dbReference>
<dbReference type="Gene3D" id="1.10.10.10">
    <property type="entry name" value="Winged helix-like DNA-binding domain superfamily/Winged helix DNA-binding domain"/>
    <property type="match status" value="1"/>
</dbReference>
<comment type="subcellular location">
    <subcellularLocation>
        <location evidence="2">Cell membrane</location>
    </subcellularLocation>
    <subcellularLocation>
        <location evidence="3">Cytoplasm</location>
        <location evidence="3">Cytosol</location>
    </subcellularLocation>
    <subcellularLocation>
        <location evidence="1">Membrane</location>
        <topology evidence="1">Peripheral membrane protein</topology>
    </subcellularLocation>
</comment>
<dbReference type="SUPFAM" id="SSF48097">
    <property type="entry name" value="Regulator of G-protein signaling, RGS"/>
    <property type="match status" value="1"/>
</dbReference>
<dbReference type="GO" id="GO:0008277">
    <property type="term" value="P:regulation of G protein-coupled receptor signaling pathway"/>
    <property type="evidence" value="ECO:0007669"/>
    <property type="project" value="InterPro"/>
</dbReference>
<dbReference type="SMART" id="SM01224">
    <property type="entry name" value="G_gamma"/>
    <property type="match status" value="1"/>
</dbReference>
<reference evidence="11" key="2">
    <citation type="submission" date="2025-08" db="UniProtKB">
        <authorList>
            <consortium name="Ensembl"/>
        </authorList>
    </citation>
    <scope>IDENTIFICATION</scope>
</reference>
<dbReference type="GO" id="GO:0043005">
    <property type="term" value="C:neuron projection"/>
    <property type="evidence" value="ECO:0007669"/>
    <property type="project" value="TreeGrafter"/>
</dbReference>
<evidence type="ECO:0000259" key="9">
    <source>
        <dbReference type="PROSITE" id="PS50132"/>
    </source>
</evidence>
<dbReference type="Pfam" id="PF18148">
    <property type="entry name" value="RGS_DHEX"/>
    <property type="match status" value="1"/>
</dbReference>
<dbReference type="InterPro" id="IPR036305">
    <property type="entry name" value="RGS_sf"/>
</dbReference>
<reference evidence="11" key="3">
    <citation type="submission" date="2025-09" db="UniProtKB">
        <authorList>
            <consortium name="Ensembl"/>
        </authorList>
    </citation>
    <scope>IDENTIFICATION</scope>
</reference>
<dbReference type="SMART" id="SM00315">
    <property type="entry name" value="RGS"/>
    <property type="match status" value="1"/>
</dbReference>
<dbReference type="InterPro" id="IPR037956">
    <property type="entry name" value="RGS6_RGS"/>
</dbReference>
<dbReference type="PROSITE" id="PS50186">
    <property type="entry name" value="DEP"/>
    <property type="match status" value="1"/>
</dbReference>
<dbReference type="FunFam" id="1.10.10.10:FF:000162">
    <property type="entry name" value="Regulator of G-protein signaling 6"/>
    <property type="match status" value="1"/>
</dbReference>
<proteinExistence type="predicted"/>
<dbReference type="InterPro" id="IPR016137">
    <property type="entry name" value="RGS"/>
</dbReference>
<evidence type="ECO:0000256" key="2">
    <source>
        <dbReference type="ARBA" id="ARBA00004236"/>
    </source>
</evidence>
<dbReference type="SMART" id="SM00049">
    <property type="entry name" value="DEP"/>
    <property type="match status" value="1"/>
</dbReference>
<evidence type="ECO:0000256" key="7">
    <source>
        <dbReference type="ARBA" id="ARBA00023136"/>
    </source>
</evidence>
<dbReference type="Pfam" id="PF00631">
    <property type="entry name" value="G-gamma"/>
    <property type="match status" value="1"/>
</dbReference>
<organism evidence="11 12">
    <name type="scientific">Podarcis muralis</name>
    <name type="common">Wall lizard</name>
    <name type="synonym">Lacerta muralis</name>
    <dbReference type="NCBI Taxonomy" id="64176"/>
    <lineage>
        <taxon>Eukaryota</taxon>
        <taxon>Metazoa</taxon>
        <taxon>Chordata</taxon>
        <taxon>Craniata</taxon>
        <taxon>Vertebrata</taxon>
        <taxon>Euteleostomi</taxon>
        <taxon>Lepidosauria</taxon>
        <taxon>Squamata</taxon>
        <taxon>Bifurcata</taxon>
        <taxon>Unidentata</taxon>
        <taxon>Episquamata</taxon>
        <taxon>Laterata</taxon>
        <taxon>Lacertibaenia</taxon>
        <taxon>Lacertidae</taxon>
        <taxon>Podarcis</taxon>
    </lineage>
</organism>
<protein>
    <submittedName>
        <fullName evidence="11">Regulator of G protein signaling 6</fullName>
    </submittedName>
</protein>
<dbReference type="GO" id="GO:0035556">
    <property type="term" value="P:intracellular signal transduction"/>
    <property type="evidence" value="ECO:0007669"/>
    <property type="project" value="InterPro"/>
</dbReference>
<keyword evidence="12" id="KW-1185">Reference proteome</keyword>
<evidence type="ECO:0000313" key="12">
    <source>
        <dbReference type="Proteomes" id="UP000472272"/>
    </source>
</evidence>
<evidence type="ECO:0000256" key="1">
    <source>
        <dbReference type="ARBA" id="ARBA00004170"/>
    </source>
</evidence>
<feature type="domain" description="DEP" evidence="10">
    <location>
        <begin position="40"/>
        <end position="115"/>
    </location>
</feature>
<keyword evidence="7" id="KW-0472">Membrane</keyword>
<dbReference type="FunFam" id="1.10.1240.60:FF:000001">
    <property type="entry name" value="Regulator of G-protein signaling 6"/>
    <property type="match status" value="1"/>
</dbReference>
<dbReference type="Gene3D" id="1.10.167.10">
    <property type="entry name" value="Regulator of G-protein Signalling 4, domain 2"/>
    <property type="match status" value="1"/>
</dbReference>
<evidence type="ECO:0000256" key="5">
    <source>
        <dbReference type="ARBA" id="ARBA00022490"/>
    </source>
</evidence>
<evidence type="ECO:0000256" key="8">
    <source>
        <dbReference type="SAM" id="MobiDB-lite"/>
    </source>
</evidence>
<dbReference type="InterPro" id="IPR036284">
    <property type="entry name" value="GGL_sf"/>
</dbReference>
<keyword evidence="6" id="KW-0734">Signal transduction inhibitor</keyword>
<dbReference type="InterPro" id="IPR047017">
    <property type="entry name" value="RGS6/7/9/11_DHEX_sf"/>
</dbReference>
<dbReference type="Pfam" id="PF00610">
    <property type="entry name" value="DEP"/>
    <property type="match status" value="1"/>
</dbReference>
<dbReference type="Pfam" id="PF00615">
    <property type="entry name" value="RGS"/>
    <property type="match status" value="1"/>
</dbReference>